<dbReference type="Proteomes" id="UP001055439">
    <property type="component" value="Chromosome 8"/>
</dbReference>
<dbReference type="OrthoDB" id="37537at2759"/>
<dbReference type="EMBL" id="CP097510">
    <property type="protein sequence ID" value="URE38296.1"/>
    <property type="molecule type" value="Genomic_DNA"/>
</dbReference>
<feature type="domain" description="NADP-dependent oxidoreductase" evidence="3">
    <location>
        <begin position="24"/>
        <end position="144"/>
    </location>
</feature>
<sequence length="220" mass="24475">MEAETRAPEVPRVKLGSKKLEVSRLGLGCFQLTGLFKAPLSDEEGIAVIKQAFDRGITFFDTADRYGPHKTEILIGKALKQLPREKVRVASKFGIVKLECGVLKTNGKPECVGACCEASLDRLGVEYIDLYYQYRVGLTVRIEDNVSTELCIICFLISSYRFSKDNLEHTILHIRGANLAAKHGCNPAQPALAWLLHHRKDVVPIPEPVILFTLSRINSP</sequence>
<organism evidence="4 5">
    <name type="scientific">Musa troglodytarum</name>
    <name type="common">fe'i banana</name>
    <dbReference type="NCBI Taxonomy" id="320322"/>
    <lineage>
        <taxon>Eukaryota</taxon>
        <taxon>Viridiplantae</taxon>
        <taxon>Streptophyta</taxon>
        <taxon>Embryophyta</taxon>
        <taxon>Tracheophyta</taxon>
        <taxon>Spermatophyta</taxon>
        <taxon>Magnoliopsida</taxon>
        <taxon>Liliopsida</taxon>
        <taxon>Zingiberales</taxon>
        <taxon>Musaceae</taxon>
        <taxon>Musa</taxon>
    </lineage>
</organism>
<evidence type="ECO:0000259" key="3">
    <source>
        <dbReference type="Pfam" id="PF00248"/>
    </source>
</evidence>
<dbReference type="GO" id="GO:0005737">
    <property type="term" value="C:cytoplasm"/>
    <property type="evidence" value="ECO:0007669"/>
    <property type="project" value="TreeGrafter"/>
</dbReference>
<evidence type="ECO:0000256" key="1">
    <source>
        <dbReference type="ARBA" id="ARBA00022857"/>
    </source>
</evidence>
<dbReference type="InterPro" id="IPR023210">
    <property type="entry name" value="NADP_OxRdtase_dom"/>
</dbReference>
<accession>A0A9E7HRL8</accession>
<dbReference type="Pfam" id="PF00248">
    <property type="entry name" value="Aldo_ket_red"/>
    <property type="match status" value="1"/>
</dbReference>
<keyword evidence="5" id="KW-1185">Reference proteome</keyword>
<evidence type="ECO:0000313" key="5">
    <source>
        <dbReference type="Proteomes" id="UP001055439"/>
    </source>
</evidence>
<gene>
    <name evidence="4" type="ORF">MUK42_37420</name>
</gene>
<reference evidence="4" key="1">
    <citation type="submission" date="2022-05" db="EMBL/GenBank/DDBJ databases">
        <title>The Musa troglodytarum L. genome provides insights into the mechanism of non-climacteric behaviour and enrichment of carotenoids.</title>
        <authorList>
            <person name="Wang J."/>
        </authorList>
    </citation>
    <scope>NUCLEOTIDE SEQUENCE</scope>
    <source>
        <tissue evidence="4">Leaf</tissue>
    </source>
</reference>
<keyword evidence="1" id="KW-0521">NADP</keyword>
<name>A0A9E7HRL8_9LILI</name>
<dbReference type="AlphaFoldDB" id="A0A9E7HRL8"/>
<dbReference type="Gene3D" id="3.20.20.100">
    <property type="entry name" value="NADP-dependent oxidoreductase domain"/>
    <property type="match status" value="2"/>
</dbReference>
<dbReference type="PANTHER" id="PTHR43625:SF40">
    <property type="entry name" value="ALDO-KETO REDUCTASE YAKC [NADP(+)]"/>
    <property type="match status" value="1"/>
</dbReference>
<dbReference type="SUPFAM" id="SSF51430">
    <property type="entry name" value="NAD(P)-linked oxidoreductase"/>
    <property type="match status" value="1"/>
</dbReference>
<dbReference type="PANTHER" id="PTHR43625">
    <property type="entry name" value="AFLATOXIN B1 ALDEHYDE REDUCTASE"/>
    <property type="match status" value="1"/>
</dbReference>
<dbReference type="InterPro" id="IPR050791">
    <property type="entry name" value="Aldo-Keto_reductase"/>
</dbReference>
<keyword evidence="2" id="KW-0560">Oxidoreductase</keyword>
<evidence type="ECO:0000313" key="4">
    <source>
        <dbReference type="EMBL" id="URE38296.1"/>
    </source>
</evidence>
<evidence type="ECO:0000256" key="2">
    <source>
        <dbReference type="ARBA" id="ARBA00023002"/>
    </source>
</evidence>
<proteinExistence type="predicted"/>
<dbReference type="InterPro" id="IPR036812">
    <property type="entry name" value="NAD(P)_OxRdtase_dom_sf"/>
</dbReference>
<dbReference type="GO" id="GO:0016491">
    <property type="term" value="F:oxidoreductase activity"/>
    <property type="evidence" value="ECO:0007669"/>
    <property type="project" value="UniProtKB-KW"/>
</dbReference>
<protein>
    <submittedName>
        <fullName evidence="4">Auxin-induced protein</fullName>
    </submittedName>
</protein>